<accession>A0ABR1D2M9</accession>
<gene>
    <name evidence="2" type="primary">Necator_chrIII.g12252</name>
    <name evidence="2" type="ORF">RB195_011486</name>
</gene>
<protein>
    <submittedName>
        <fullName evidence="2">Uncharacterized protein</fullName>
    </submittedName>
</protein>
<evidence type="ECO:0000313" key="3">
    <source>
        <dbReference type="Proteomes" id="UP001303046"/>
    </source>
</evidence>
<organism evidence="2 3">
    <name type="scientific">Necator americanus</name>
    <name type="common">Human hookworm</name>
    <dbReference type="NCBI Taxonomy" id="51031"/>
    <lineage>
        <taxon>Eukaryota</taxon>
        <taxon>Metazoa</taxon>
        <taxon>Ecdysozoa</taxon>
        <taxon>Nematoda</taxon>
        <taxon>Chromadorea</taxon>
        <taxon>Rhabditida</taxon>
        <taxon>Rhabditina</taxon>
        <taxon>Rhabditomorpha</taxon>
        <taxon>Strongyloidea</taxon>
        <taxon>Ancylostomatidae</taxon>
        <taxon>Bunostominae</taxon>
        <taxon>Necator</taxon>
    </lineage>
</organism>
<dbReference type="EMBL" id="JAVFWL010000003">
    <property type="protein sequence ID" value="KAK6744793.1"/>
    <property type="molecule type" value="Genomic_DNA"/>
</dbReference>
<name>A0ABR1D2M9_NECAM</name>
<dbReference type="PANTHER" id="PTHR37962:SF2">
    <property type="entry name" value="MALE STERILE (3) 76CA"/>
    <property type="match status" value="1"/>
</dbReference>
<evidence type="ECO:0000313" key="2">
    <source>
        <dbReference type="EMBL" id="KAK6744793.1"/>
    </source>
</evidence>
<comment type="caution">
    <text evidence="2">The sequence shown here is derived from an EMBL/GenBank/DDBJ whole genome shotgun (WGS) entry which is preliminary data.</text>
</comment>
<dbReference type="PANTHER" id="PTHR37962">
    <property type="entry name" value="MALE STERILE (3) 76CA"/>
    <property type="match status" value="1"/>
</dbReference>
<dbReference type="Proteomes" id="UP001303046">
    <property type="component" value="Unassembled WGS sequence"/>
</dbReference>
<keyword evidence="3" id="KW-1185">Reference proteome</keyword>
<reference evidence="2 3" key="1">
    <citation type="submission" date="2023-08" db="EMBL/GenBank/DDBJ databases">
        <title>A Necator americanus chromosomal reference genome.</title>
        <authorList>
            <person name="Ilik V."/>
            <person name="Petrzelkova K.J."/>
            <person name="Pardy F."/>
            <person name="Fuh T."/>
            <person name="Niatou-Singa F.S."/>
            <person name="Gouil Q."/>
            <person name="Baker L."/>
            <person name="Ritchie M.E."/>
            <person name="Jex A.R."/>
            <person name="Gazzola D."/>
            <person name="Li H."/>
            <person name="Toshio Fujiwara R."/>
            <person name="Zhan B."/>
            <person name="Aroian R.V."/>
            <person name="Pafco B."/>
            <person name="Schwarz E.M."/>
        </authorList>
    </citation>
    <scope>NUCLEOTIDE SEQUENCE [LARGE SCALE GENOMIC DNA]</scope>
    <source>
        <strain evidence="2 3">Aroian</strain>
        <tissue evidence="2">Whole animal</tissue>
    </source>
</reference>
<sequence length="398" mass="44439">MSSPEVAIEGPTSIAKAGSTPSIRAYATETPDRVHPTFPPSAFERTHNHAHIPLVQAAREQGSISVWRMPTSLSQSRLGGRNSPSNACTVIAVRMAEVIHRTDTKMPSAIYRTKATYECDGRQVSSRNQRAAAGHEGVPEIKNNSEKETNLACPLRVISCLTNAIVDGNCIHEEAVKNRTNGEQNFTIPDAIHACKNAVKEIDFCSVPGPLWTELPFYIRAVVRSPALSRDIRLFLLLIAFERTVLIVFERTTSSLTLFDSHMHSQSEGAVIATGHIDNVEDLCHWLSCNIFHESQTQDERNREFEISLIRFCGETSSNDCCLPNSTVPCEFPVFASARRRRKRRFDATRAILKPAKHAKIQNPEDHDKEDLRPLHCSRTQTLLPLASLDNLRSRNII</sequence>
<evidence type="ECO:0000256" key="1">
    <source>
        <dbReference type="SAM" id="MobiDB-lite"/>
    </source>
</evidence>
<proteinExistence type="predicted"/>
<feature type="region of interest" description="Disordered" evidence="1">
    <location>
        <begin position="1"/>
        <end position="20"/>
    </location>
</feature>